<dbReference type="PRINTS" id="PR00811">
    <property type="entry name" value="BCTERIALGSPD"/>
</dbReference>
<feature type="domain" description="NolW-like" evidence="13">
    <location>
        <begin position="231"/>
        <end position="298"/>
    </location>
</feature>
<feature type="compositionally biased region" description="Basic and acidic residues" evidence="11">
    <location>
        <begin position="686"/>
        <end position="709"/>
    </location>
</feature>
<dbReference type="EMBL" id="CAADFM010000117">
    <property type="protein sequence ID" value="VFK14920.1"/>
    <property type="molecule type" value="Genomic_DNA"/>
</dbReference>
<name>A0A450WCZ9_9GAMM</name>
<dbReference type="InterPro" id="IPR004846">
    <property type="entry name" value="T2SS/T3SS_dom"/>
</dbReference>
<dbReference type="InterPro" id="IPR050810">
    <property type="entry name" value="Bact_Secretion_Sys_Channel"/>
</dbReference>
<feature type="region of interest" description="Disordered" evidence="11">
    <location>
        <begin position="685"/>
        <end position="709"/>
    </location>
</feature>
<reference evidence="15" key="1">
    <citation type="submission" date="2019-02" db="EMBL/GenBank/DDBJ databases">
        <authorList>
            <person name="Gruber-Vodicka R. H."/>
            <person name="Seah K. B. B."/>
        </authorList>
    </citation>
    <scope>NUCLEOTIDE SEQUENCE</scope>
    <source>
        <strain evidence="15">BECK_S312</strain>
        <strain evidence="16">BECK_S426</strain>
    </source>
</reference>
<evidence type="ECO:0000256" key="5">
    <source>
        <dbReference type="ARBA" id="ARBA00022692"/>
    </source>
</evidence>
<dbReference type="InterPro" id="IPR005644">
    <property type="entry name" value="NolW-like"/>
</dbReference>
<dbReference type="InterPro" id="IPR001775">
    <property type="entry name" value="GspD/PilQ"/>
</dbReference>
<evidence type="ECO:0000256" key="1">
    <source>
        <dbReference type="ARBA" id="ARBA00004442"/>
    </source>
</evidence>
<dbReference type="PANTHER" id="PTHR30332:SF24">
    <property type="entry name" value="SECRETIN GSPD-RELATED"/>
    <property type="match status" value="1"/>
</dbReference>
<evidence type="ECO:0000256" key="11">
    <source>
        <dbReference type="SAM" id="MobiDB-lite"/>
    </source>
</evidence>
<dbReference type="GO" id="GO:0015627">
    <property type="term" value="C:type II protein secretion system complex"/>
    <property type="evidence" value="ECO:0007669"/>
    <property type="project" value="InterPro"/>
</dbReference>
<comment type="similarity">
    <text evidence="2">Belongs to the bacterial secretin family. GSP D subfamily.</text>
</comment>
<evidence type="ECO:0000256" key="9">
    <source>
        <dbReference type="ARBA" id="ARBA00023237"/>
    </source>
</evidence>
<evidence type="ECO:0000256" key="7">
    <source>
        <dbReference type="ARBA" id="ARBA00022927"/>
    </source>
</evidence>
<dbReference type="GO" id="GO:0015628">
    <property type="term" value="P:protein secretion by the type II secretion system"/>
    <property type="evidence" value="ECO:0007669"/>
    <property type="project" value="InterPro"/>
</dbReference>
<evidence type="ECO:0000313" key="15">
    <source>
        <dbReference type="EMBL" id="VFK14920.1"/>
    </source>
</evidence>
<dbReference type="InterPro" id="IPR038591">
    <property type="entry name" value="NolW-like_sf"/>
</dbReference>
<evidence type="ECO:0000259" key="14">
    <source>
        <dbReference type="Pfam" id="PF21305"/>
    </source>
</evidence>
<evidence type="ECO:0000256" key="3">
    <source>
        <dbReference type="ARBA" id="ARBA00022448"/>
    </source>
</evidence>
<dbReference type="Pfam" id="PF21305">
    <property type="entry name" value="type_II_gspD_N0"/>
    <property type="match status" value="1"/>
</dbReference>
<dbReference type="Pfam" id="PF03958">
    <property type="entry name" value="Secretin_N"/>
    <property type="match status" value="3"/>
</dbReference>
<comment type="subcellular location">
    <subcellularLocation>
        <location evidence="1 10">Cell outer membrane</location>
    </subcellularLocation>
</comment>
<dbReference type="EMBL" id="CAADFP010000014">
    <property type="protein sequence ID" value="VFK24516.1"/>
    <property type="molecule type" value="Genomic_DNA"/>
</dbReference>
<dbReference type="InterPro" id="IPR049371">
    <property type="entry name" value="GspD-like_N0"/>
</dbReference>
<evidence type="ECO:0000256" key="4">
    <source>
        <dbReference type="ARBA" id="ARBA00022452"/>
    </source>
</evidence>
<sequence length="709" mass="77038">MSHRRSFTEANDRLPITMRPSTMNFPCPRSGYAARFCARSEASWTSILSLVACALFGWSSVASAAPITMNFQEADIGNIIVMVSKATGKNFLVDPRVKGKVSVISSRPMEGDELYQVFLSILEVHGFTAVPSGKVIKIIPNAIAKQAAIPTDPMPLASGAASDEFVTRIISLEHIAATQVAPLLTPLIHQAGHVAPIPSSNLLILSDRATNVARLVRIIRRIDQAGDEGIQIVRLEHAMARDMVQVLNSLRQGKPGGGPETHENITLIADDRTNSILIGGEKSARLRLRAIIAHLDMPLENIGNTHVIYLRYAKAKDLVSVLTGVVQEGGQGGAGKNPSGGAMSTVFNIQADESTNALVITAPPEEMRVIRAVIDKLDIRRAQVLVEAIIAEVSNDLSAELGIRWQTNRPGTGIFATSFSSLDTLGTGINIGLQRGGDLRVLLRALSDDTRSNVLSTPSLVTMDNEEAEIVVAQNVPFITGEYATDSSSTSEGGVTNPFRTIKREDVGLTLKIKPQINEGDTIKLEVEQETSDVVPSPEGASDLTTRKRSIKTSVMVEDGQLIVLGGLIDDTVTETQARVPLLGDLPLLGALFRSTRTEKQKRNLMVFLHPRILRDTKTANIASYRKYNTVRAMQMELQKRGVSLIPNAHAPALSPIENYLGDFPRTTKPTASYREDNTDNTLTLEFDRDIESPLRQDSCPVDRESDAR</sequence>
<keyword evidence="5" id="KW-0812">Transmembrane</keyword>
<keyword evidence="8" id="KW-0472">Membrane</keyword>
<feature type="domain" description="Type II/III secretion system secretin-like" evidence="12">
    <location>
        <begin position="445"/>
        <end position="615"/>
    </location>
</feature>
<dbReference type="Pfam" id="PF00263">
    <property type="entry name" value="Secretin"/>
    <property type="match status" value="1"/>
</dbReference>
<evidence type="ECO:0000256" key="8">
    <source>
        <dbReference type="ARBA" id="ARBA00023136"/>
    </source>
</evidence>
<keyword evidence="4" id="KW-1134">Transmembrane beta strand</keyword>
<keyword evidence="7" id="KW-0653">Protein transport</keyword>
<feature type="domain" description="NolW-like" evidence="13">
    <location>
        <begin position="167"/>
        <end position="227"/>
    </location>
</feature>
<protein>
    <submittedName>
        <fullName evidence="15">General secretion pathway protein D</fullName>
    </submittedName>
</protein>
<keyword evidence="9" id="KW-0998">Cell outer membrane</keyword>
<evidence type="ECO:0000256" key="10">
    <source>
        <dbReference type="RuleBase" id="RU004004"/>
    </source>
</evidence>
<dbReference type="Gene3D" id="3.30.1370.120">
    <property type="match status" value="3"/>
</dbReference>
<dbReference type="PANTHER" id="PTHR30332">
    <property type="entry name" value="PROBABLE GENERAL SECRETION PATHWAY PROTEIN D"/>
    <property type="match status" value="1"/>
</dbReference>
<dbReference type="AlphaFoldDB" id="A0A450WCZ9"/>
<evidence type="ECO:0000259" key="13">
    <source>
        <dbReference type="Pfam" id="PF03958"/>
    </source>
</evidence>
<feature type="domain" description="NolW-like" evidence="13">
    <location>
        <begin position="305"/>
        <end position="383"/>
    </location>
</feature>
<accession>A0A450WCZ9</accession>
<dbReference type="NCBIfam" id="TIGR02517">
    <property type="entry name" value="type_II_gspD"/>
    <property type="match status" value="1"/>
</dbReference>
<evidence type="ECO:0000256" key="2">
    <source>
        <dbReference type="ARBA" id="ARBA00006980"/>
    </source>
</evidence>
<evidence type="ECO:0000313" key="16">
    <source>
        <dbReference type="EMBL" id="VFK24516.1"/>
    </source>
</evidence>
<keyword evidence="6" id="KW-0732">Signal</keyword>
<gene>
    <name evidence="15" type="ORF">BECKLPF1236A_GA0070988_101173</name>
    <name evidence="16" type="ORF">BECKLPF1236C_GA0070990_100144</name>
</gene>
<dbReference type="GO" id="GO:0009279">
    <property type="term" value="C:cell outer membrane"/>
    <property type="evidence" value="ECO:0007669"/>
    <property type="project" value="UniProtKB-SubCell"/>
</dbReference>
<evidence type="ECO:0000256" key="6">
    <source>
        <dbReference type="ARBA" id="ARBA00022729"/>
    </source>
</evidence>
<proteinExistence type="inferred from homology"/>
<dbReference type="InterPro" id="IPR013356">
    <property type="entry name" value="T2SS_GspD"/>
</dbReference>
<organism evidence="15">
    <name type="scientific">Candidatus Kentrum sp. LPFa</name>
    <dbReference type="NCBI Taxonomy" id="2126335"/>
    <lineage>
        <taxon>Bacteria</taxon>
        <taxon>Pseudomonadati</taxon>
        <taxon>Pseudomonadota</taxon>
        <taxon>Gammaproteobacteria</taxon>
        <taxon>Candidatus Kentrum</taxon>
    </lineage>
</organism>
<evidence type="ECO:0000259" key="12">
    <source>
        <dbReference type="Pfam" id="PF00263"/>
    </source>
</evidence>
<keyword evidence="3 10" id="KW-0813">Transport</keyword>
<feature type="domain" description="GspD-like N0" evidence="14">
    <location>
        <begin position="69"/>
        <end position="138"/>
    </location>
</feature>